<dbReference type="Proteomes" id="UP000244224">
    <property type="component" value="Unassembled WGS sequence"/>
</dbReference>
<protein>
    <recommendedName>
        <fullName evidence="3">DNA repair protein MmcB-related protein</fullName>
    </recommendedName>
</protein>
<accession>A0A2T6BBU4</accession>
<keyword evidence="2" id="KW-1185">Reference proteome</keyword>
<gene>
    <name evidence="1" type="ORF">C8N34_101457</name>
</gene>
<dbReference type="EMBL" id="QBKP01000001">
    <property type="protein sequence ID" value="PTX53538.1"/>
    <property type="molecule type" value="Genomic_DNA"/>
</dbReference>
<evidence type="ECO:0008006" key="3">
    <source>
        <dbReference type="Google" id="ProtNLM"/>
    </source>
</evidence>
<dbReference type="AlphaFoldDB" id="A0A2T6BBU4"/>
<reference evidence="1 2" key="1">
    <citation type="submission" date="2018-04" db="EMBL/GenBank/DDBJ databases">
        <title>Genomic Encyclopedia of Archaeal and Bacterial Type Strains, Phase II (KMG-II): from individual species to whole genera.</title>
        <authorList>
            <person name="Goeker M."/>
        </authorList>
    </citation>
    <scope>NUCLEOTIDE SEQUENCE [LARGE SCALE GENOMIC DNA]</scope>
    <source>
        <strain evidence="1 2">DSM 21823</strain>
    </source>
</reference>
<dbReference type="InterPro" id="IPR009394">
    <property type="entry name" value="MmcB-like"/>
</dbReference>
<evidence type="ECO:0000313" key="2">
    <source>
        <dbReference type="Proteomes" id="UP000244224"/>
    </source>
</evidence>
<proteinExistence type="predicted"/>
<dbReference type="SUPFAM" id="SSF52980">
    <property type="entry name" value="Restriction endonuclease-like"/>
    <property type="match status" value="1"/>
</dbReference>
<sequence length="179" mass="19495">MLSTLGVQGGLAKCSLFVQDFPMDDTVALPPPTPGQRLARGVCRHLLSHGFATVEELVPAPGLRVDVMGLGPKGEVWVVECKSSRADFAADRKWHNYLEWCDRFFWAVDADFPTGLLPPDSGLIVADDYDAEILRMGPQAPLAAARRKVMVQKFARHAALRLQALRDPAAVGKVSAFSP</sequence>
<name>A0A2T6BBU4_9RHOB</name>
<dbReference type="Pfam" id="PF06319">
    <property type="entry name" value="MmcB-like"/>
    <property type="match status" value="1"/>
</dbReference>
<organism evidence="1 2">
    <name type="scientific">Gemmobacter caeni</name>
    <dbReference type="NCBI Taxonomy" id="589035"/>
    <lineage>
        <taxon>Bacteria</taxon>
        <taxon>Pseudomonadati</taxon>
        <taxon>Pseudomonadota</taxon>
        <taxon>Alphaproteobacteria</taxon>
        <taxon>Rhodobacterales</taxon>
        <taxon>Paracoccaceae</taxon>
        <taxon>Gemmobacter</taxon>
    </lineage>
</organism>
<dbReference type="InterPro" id="IPR011335">
    <property type="entry name" value="Restrct_endonuc-II-like"/>
</dbReference>
<comment type="caution">
    <text evidence="1">The sequence shown here is derived from an EMBL/GenBank/DDBJ whole genome shotgun (WGS) entry which is preliminary data.</text>
</comment>
<evidence type="ECO:0000313" key="1">
    <source>
        <dbReference type="EMBL" id="PTX53538.1"/>
    </source>
</evidence>